<name>A0ABT1SAM9_9FIRM</name>
<sequence>MKRNQIIALAIILVIGILFIPKLLKGNEGQIKFKEVKEEEIPDKISEVLPKYLMEERALTCKYKDDIYVVVTRGEKKSKGYLVEINQIIKEKYSKDVFDIVVYAKFTDPDPNEIVEQEYDYPYIVVKTNLKDMPEEVHLDIEYVE</sequence>
<keyword evidence="3" id="KW-0378">Hydrolase</keyword>
<protein>
    <submittedName>
        <fullName evidence="3">Protease complex subunit PrcB family protein</fullName>
    </submittedName>
</protein>
<proteinExistence type="predicted"/>
<evidence type="ECO:0000256" key="1">
    <source>
        <dbReference type="SAM" id="Phobius"/>
    </source>
</evidence>
<dbReference type="Pfam" id="PF14343">
    <property type="entry name" value="PrcB_C"/>
    <property type="match status" value="1"/>
</dbReference>
<evidence type="ECO:0000313" key="4">
    <source>
        <dbReference type="Proteomes" id="UP001524478"/>
    </source>
</evidence>
<keyword evidence="3" id="KW-0645">Protease</keyword>
<keyword evidence="1" id="KW-0472">Membrane</keyword>
<comment type="caution">
    <text evidence="3">The sequence shown here is derived from an EMBL/GenBank/DDBJ whole genome shotgun (WGS) entry which is preliminary data.</text>
</comment>
<dbReference type="InterPro" id="IPR025748">
    <property type="entry name" value="PrcB_C_dom"/>
</dbReference>
<evidence type="ECO:0000259" key="2">
    <source>
        <dbReference type="Pfam" id="PF14343"/>
    </source>
</evidence>
<dbReference type="GO" id="GO:0006508">
    <property type="term" value="P:proteolysis"/>
    <property type="evidence" value="ECO:0007669"/>
    <property type="project" value="UniProtKB-KW"/>
</dbReference>
<keyword evidence="4" id="KW-1185">Reference proteome</keyword>
<keyword evidence="1" id="KW-0812">Transmembrane</keyword>
<feature type="domain" description="PrcB C-terminal" evidence="2">
    <location>
        <begin position="67"/>
        <end position="128"/>
    </location>
</feature>
<dbReference type="RefSeq" id="WP_216561830.1">
    <property type="nucleotide sequence ID" value="NZ_JAHLOH010000049.1"/>
</dbReference>
<reference evidence="3 4" key="1">
    <citation type="submission" date="2022-06" db="EMBL/GenBank/DDBJ databases">
        <title>Isolation of gut microbiota from human fecal samples.</title>
        <authorList>
            <person name="Pamer E.G."/>
            <person name="Barat B."/>
            <person name="Waligurski E."/>
            <person name="Medina S."/>
            <person name="Paddock L."/>
            <person name="Mostad J."/>
        </authorList>
    </citation>
    <scope>NUCLEOTIDE SEQUENCE [LARGE SCALE GENOMIC DNA]</scope>
    <source>
        <strain evidence="3 4">DFI.7.95</strain>
    </source>
</reference>
<gene>
    <name evidence="3" type="ORF">NE686_10560</name>
</gene>
<dbReference type="EMBL" id="JANGAC010000007">
    <property type="protein sequence ID" value="MCQ4923530.1"/>
    <property type="molecule type" value="Genomic_DNA"/>
</dbReference>
<accession>A0ABT1SAM9</accession>
<evidence type="ECO:0000313" key="3">
    <source>
        <dbReference type="EMBL" id="MCQ4923530.1"/>
    </source>
</evidence>
<dbReference type="Proteomes" id="UP001524478">
    <property type="component" value="Unassembled WGS sequence"/>
</dbReference>
<feature type="transmembrane region" description="Helical" evidence="1">
    <location>
        <begin position="6"/>
        <end position="24"/>
    </location>
</feature>
<keyword evidence="1" id="KW-1133">Transmembrane helix</keyword>
<organism evidence="3 4">
    <name type="scientific">Tissierella carlieri</name>
    <dbReference type="NCBI Taxonomy" id="689904"/>
    <lineage>
        <taxon>Bacteria</taxon>
        <taxon>Bacillati</taxon>
        <taxon>Bacillota</taxon>
        <taxon>Tissierellia</taxon>
        <taxon>Tissierellales</taxon>
        <taxon>Tissierellaceae</taxon>
        <taxon>Tissierella</taxon>
    </lineage>
</organism>
<dbReference type="GO" id="GO:0008233">
    <property type="term" value="F:peptidase activity"/>
    <property type="evidence" value="ECO:0007669"/>
    <property type="project" value="UniProtKB-KW"/>
</dbReference>